<dbReference type="InterPro" id="IPR036397">
    <property type="entry name" value="RNaseH_sf"/>
</dbReference>
<feature type="region of interest" description="Disordered" evidence="1">
    <location>
        <begin position="288"/>
        <end position="329"/>
    </location>
</feature>
<gene>
    <name evidence="3" type="ORF">CEXT_795141</name>
</gene>
<dbReference type="GO" id="GO:0004523">
    <property type="term" value="F:RNA-DNA hybrid ribonuclease activity"/>
    <property type="evidence" value="ECO:0007669"/>
    <property type="project" value="InterPro"/>
</dbReference>
<dbReference type="EMBL" id="BPLR01009287">
    <property type="protein sequence ID" value="GIY30874.1"/>
    <property type="molecule type" value="Genomic_DNA"/>
</dbReference>
<keyword evidence="4" id="KW-1185">Reference proteome</keyword>
<organism evidence="3 4">
    <name type="scientific">Caerostris extrusa</name>
    <name type="common">Bark spider</name>
    <name type="synonym">Caerostris bankana</name>
    <dbReference type="NCBI Taxonomy" id="172846"/>
    <lineage>
        <taxon>Eukaryota</taxon>
        <taxon>Metazoa</taxon>
        <taxon>Ecdysozoa</taxon>
        <taxon>Arthropoda</taxon>
        <taxon>Chelicerata</taxon>
        <taxon>Arachnida</taxon>
        <taxon>Araneae</taxon>
        <taxon>Araneomorphae</taxon>
        <taxon>Entelegynae</taxon>
        <taxon>Araneoidea</taxon>
        <taxon>Araneidae</taxon>
        <taxon>Caerostris</taxon>
    </lineage>
</organism>
<dbReference type="PROSITE" id="PS50879">
    <property type="entry name" value="RNASE_H_1"/>
    <property type="match status" value="1"/>
</dbReference>
<evidence type="ECO:0000256" key="1">
    <source>
        <dbReference type="SAM" id="MobiDB-lite"/>
    </source>
</evidence>
<dbReference type="AlphaFoldDB" id="A0AAV4SA79"/>
<feature type="compositionally biased region" description="Basic and acidic residues" evidence="1">
    <location>
        <begin position="310"/>
        <end position="329"/>
    </location>
</feature>
<evidence type="ECO:0000259" key="2">
    <source>
        <dbReference type="PROSITE" id="PS50879"/>
    </source>
</evidence>
<comment type="caution">
    <text evidence="3">The sequence shown here is derived from an EMBL/GenBank/DDBJ whole genome shotgun (WGS) entry which is preliminary data.</text>
</comment>
<evidence type="ECO:0000313" key="4">
    <source>
        <dbReference type="Proteomes" id="UP001054945"/>
    </source>
</evidence>
<accession>A0AAV4SA79</accession>
<proteinExistence type="predicted"/>
<reference evidence="3 4" key="1">
    <citation type="submission" date="2021-06" db="EMBL/GenBank/DDBJ databases">
        <title>Caerostris extrusa draft genome.</title>
        <authorList>
            <person name="Kono N."/>
            <person name="Arakawa K."/>
        </authorList>
    </citation>
    <scope>NUCLEOTIDE SEQUENCE [LARGE SCALE GENOMIC DNA]</scope>
</reference>
<dbReference type="Proteomes" id="UP001054945">
    <property type="component" value="Unassembled WGS sequence"/>
</dbReference>
<dbReference type="GO" id="GO:0003676">
    <property type="term" value="F:nucleic acid binding"/>
    <property type="evidence" value="ECO:0007669"/>
    <property type="project" value="InterPro"/>
</dbReference>
<dbReference type="Gene3D" id="3.30.420.10">
    <property type="entry name" value="Ribonuclease H-like superfamily/Ribonuclease H"/>
    <property type="match status" value="1"/>
</dbReference>
<name>A0AAV4SA79_CAEEX</name>
<dbReference type="InterPro" id="IPR002156">
    <property type="entry name" value="RNaseH_domain"/>
</dbReference>
<protein>
    <recommendedName>
        <fullName evidence="2">RNase H type-1 domain-containing protein</fullName>
    </recommendedName>
</protein>
<evidence type="ECO:0000313" key="3">
    <source>
        <dbReference type="EMBL" id="GIY30874.1"/>
    </source>
</evidence>
<sequence>MVKAHVGIEGNERADELAKEATSTDTIKYPNSHLKKNLKIKFRSLATGMERKSNWQKSISIHPKNPAVQIRTRPLVVALLCPVGVYQNTETPPRVVMPVARLRRQSVGLSTFELKEVLTVRTPPVPKAKIICYDIPDGTVEEDIIESINRALEIETQNTKLIKTFTDNKKELAQSSCYSKEKQFNSCEEAESSWTYNHAVKPFYEIKRCYKCQQLGSAQASNAKTKQHAENGESHDTRICKKGTKQCINCQHSNNTKNNLQHGSSCIRQQIQLIQNYIKLIKRYKPDQQKQHTTKIPFESLKATHQKGKKEKEKQEKEKLSGKKNKTEERKRQTILKIINIILHNKNLQHYPPQVTEDELNYVLQVLPKNKAPGPDGLDEVVLSTRNLRTQQIQTPIDQSHYYQQLERSSEKILLNRLQYHYHSNKLLTKPIWFPKQHLYGTRPTTSDGKFYISQNKSLHRLLTYWFVSTGIQTKWVTPSDELSNKASGCAKPSRPLVATILPFRRCVLKPL</sequence>
<feature type="domain" description="RNase H type-1" evidence="2">
    <location>
        <begin position="1"/>
        <end position="23"/>
    </location>
</feature>